<dbReference type="PANTHER" id="PTHR37164:SF1">
    <property type="entry name" value="BACTERIOHEMERYTHRIN"/>
    <property type="match status" value="1"/>
</dbReference>
<keyword evidence="3" id="KW-0408">Iron</keyword>
<gene>
    <name evidence="5" type="ORF">AUK40_00665</name>
</gene>
<dbReference type="InterPro" id="IPR012312">
    <property type="entry name" value="Hemerythrin-like"/>
</dbReference>
<dbReference type="PANTHER" id="PTHR37164">
    <property type="entry name" value="BACTERIOHEMERYTHRIN"/>
    <property type="match status" value="1"/>
</dbReference>
<keyword evidence="2" id="KW-0479">Metal-binding</keyword>
<dbReference type="InterPro" id="IPR050669">
    <property type="entry name" value="Hemerythrin"/>
</dbReference>
<dbReference type="Gene3D" id="1.20.120.50">
    <property type="entry name" value="Hemerythrin-like"/>
    <property type="match status" value="1"/>
</dbReference>
<accession>A0A1J5J204</accession>
<evidence type="ECO:0000256" key="3">
    <source>
        <dbReference type="ARBA" id="ARBA00023004"/>
    </source>
</evidence>
<dbReference type="SUPFAM" id="SSF47188">
    <property type="entry name" value="Hemerythrin-like"/>
    <property type="match status" value="1"/>
</dbReference>
<dbReference type="NCBIfam" id="TIGR02481">
    <property type="entry name" value="hemeryth_dom"/>
    <property type="match status" value="1"/>
</dbReference>
<comment type="caution">
    <text evidence="5">The sequence shown here is derived from an EMBL/GenBank/DDBJ whole genome shotgun (WGS) entry which is preliminary data.</text>
</comment>
<feature type="domain" description="Hemerythrin-like" evidence="4">
    <location>
        <begin position="12"/>
        <end position="96"/>
    </location>
</feature>
<organism evidence="5 6">
    <name type="scientific">Candidatus Wirthbacteria bacterium CG2_30_54_11</name>
    <dbReference type="NCBI Taxonomy" id="1817892"/>
    <lineage>
        <taxon>Bacteria</taxon>
        <taxon>Candidatus Wirthbacteria</taxon>
    </lineage>
</organism>
<dbReference type="GO" id="GO:0046872">
    <property type="term" value="F:metal ion binding"/>
    <property type="evidence" value="ECO:0007669"/>
    <property type="project" value="UniProtKB-KW"/>
</dbReference>
<dbReference type="Proteomes" id="UP000183245">
    <property type="component" value="Unassembled WGS sequence"/>
</dbReference>
<dbReference type="InterPro" id="IPR035938">
    <property type="entry name" value="Hemerythrin-like_sf"/>
</dbReference>
<sequence>MSAIAWKDEYNTGIKVIDEQHLRIVDYINELYNVRENGGNAKSVLKALIDYTLTHFTFEESLHERANYRDIEEHKRHHVVFINKIARFKDRFDQVEDVLLALLSCSNSGWLPTFNQNTWAMSAS</sequence>
<dbReference type="NCBIfam" id="NF033749">
    <property type="entry name" value="bact_hemeryth"/>
    <property type="match status" value="1"/>
</dbReference>
<dbReference type="InterPro" id="IPR012827">
    <property type="entry name" value="Hemerythrin_metal-bd"/>
</dbReference>
<reference evidence="5 6" key="1">
    <citation type="journal article" date="2016" name="Environ. Microbiol.">
        <title>Genomic resolution of a cold subsurface aquifer community provides metabolic insights for novel microbes adapted to high CO concentrations.</title>
        <authorList>
            <person name="Probst A.J."/>
            <person name="Castelle C.J."/>
            <person name="Singh A."/>
            <person name="Brown C.T."/>
            <person name="Anantharaman K."/>
            <person name="Sharon I."/>
            <person name="Hug L.A."/>
            <person name="Burstein D."/>
            <person name="Emerson J.B."/>
            <person name="Thomas B.C."/>
            <person name="Banfield J.F."/>
        </authorList>
    </citation>
    <scope>NUCLEOTIDE SEQUENCE [LARGE SCALE GENOMIC DNA]</scope>
    <source>
        <strain evidence="5">CG2_30_54_11</strain>
    </source>
</reference>
<comment type="similarity">
    <text evidence="1">Belongs to the hemerythrin family.</text>
</comment>
<evidence type="ECO:0000259" key="4">
    <source>
        <dbReference type="Pfam" id="PF01814"/>
    </source>
</evidence>
<evidence type="ECO:0000313" key="5">
    <source>
        <dbReference type="EMBL" id="OIP99455.1"/>
    </source>
</evidence>
<proteinExistence type="inferred from homology"/>
<evidence type="ECO:0000313" key="6">
    <source>
        <dbReference type="Proteomes" id="UP000183245"/>
    </source>
</evidence>
<dbReference type="EMBL" id="MNZT01000012">
    <property type="protein sequence ID" value="OIP99455.1"/>
    <property type="molecule type" value="Genomic_DNA"/>
</dbReference>
<protein>
    <recommendedName>
        <fullName evidence="4">Hemerythrin-like domain-containing protein</fullName>
    </recommendedName>
</protein>
<dbReference type="CDD" id="cd12107">
    <property type="entry name" value="Hemerythrin"/>
    <property type="match status" value="1"/>
</dbReference>
<dbReference type="AlphaFoldDB" id="A0A1J5J204"/>
<evidence type="ECO:0000256" key="1">
    <source>
        <dbReference type="ARBA" id="ARBA00010587"/>
    </source>
</evidence>
<dbReference type="STRING" id="1817892.AUK40_00665"/>
<name>A0A1J5J204_9BACT</name>
<dbReference type="Pfam" id="PF01814">
    <property type="entry name" value="Hemerythrin"/>
    <property type="match status" value="1"/>
</dbReference>
<dbReference type="NCBIfam" id="NF002007">
    <property type="entry name" value="PRK00808.1"/>
    <property type="match status" value="1"/>
</dbReference>
<evidence type="ECO:0000256" key="2">
    <source>
        <dbReference type="ARBA" id="ARBA00022723"/>
    </source>
</evidence>